<comment type="function">
    <text evidence="2 11">NAD-binding protein involved in the addition of a carboxymethylaminomethyl (cmnm) group at the wobble position (U34) of certain tRNAs, forming tRNA-cmnm(5)s(2)U34.</text>
</comment>
<evidence type="ECO:0000256" key="2">
    <source>
        <dbReference type="ARBA" id="ARBA00003717"/>
    </source>
</evidence>
<keyword evidence="5 11" id="KW-0285">Flavoprotein</keyword>
<dbReference type="InterPro" id="IPR044920">
    <property type="entry name" value="MnmG_C_subdom_sf"/>
</dbReference>
<dbReference type="Gene3D" id="3.50.50.60">
    <property type="entry name" value="FAD/NAD(P)-binding domain"/>
    <property type="match status" value="2"/>
</dbReference>
<dbReference type="RefSeq" id="WP_173583430.1">
    <property type="nucleotide sequence ID" value="NZ_WOTB01000012.1"/>
</dbReference>
<keyword evidence="14" id="KW-1185">Reference proteome</keyword>
<evidence type="ECO:0000256" key="8">
    <source>
        <dbReference type="ARBA" id="ARBA00023027"/>
    </source>
</evidence>
<organism evidence="13 14">
    <name type="scientific">Acetobacter musti</name>
    <dbReference type="NCBI Taxonomy" id="864732"/>
    <lineage>
        <taxon>Bacteria</taxon>
        <taxon>Pseudomonadati</taxon>
        <taxon>Pseudomonadota</taxon>
        <taxon>Alphaproteobacteria</taxon>
        <taxon>Acetobacterales</taxon>
        <taxon>Acetobacteraceae</taxon>
        <taxon>Acetobacter</taxon>
    </lineage>
</organism>
<dbReference type="InterPro" id="IPR004416">
    <property type="entry name" value="MnmG"/>
</dbReference>
<evidence type="ECO:0000256" key="6">
    <source>
        <dbReference type="ARBA" id="ARBA00022694"/>
    </source>
</evidence>
<comment type="caution">
    <text evidence="13">The sequence shown here is derived from an EMBL/GenBank/DDBJ whole genome shotgun (WGS) entry which is preliminary data.</text>
</comment>
<dbReference type="SUPFAM" id="SSF51905">
    <property type="entry name" value="FAD/NAD(P)-binding domain"/>
    <property type="match status" value="1"/>
</dbReference>
<dbReference type="Pfam" id="PF01134">
    <property type="entry name" value="GIDA"/>
    <property type="match status" value="1"/>
</dbReference>
<reference evidence="13 14" key="1">
    <citation type="journal article" date="2020" name="Int. J. Syst. Evol. Microbiol.">
        <title>Novel acetic acid bacteria from cider fermentations: Acetobacter conturbans sp. nov. and Acetobacter fallax sp. nov.</title>
        <authorList>
            <person name="Sombolestani A.S."/>
            <person name="Cleenwerck I."/>
            <person name="Cnockaert M."/>
            <person name="Borremans W."/>
            <person name="Wieme A.D."/>
            <person name="De Vuyst L."/>
            <person name="Vandamme P."/>
        </authorList>
    </citation>
    <scope>NUCLEOTIDE SEQUENCE [LARGE SCALE GENOMIC DNA]</scope>
    <source>
        <strain evidence="13 14">LMG 30640</strain>
    </source>
</reference>
<evidence type="ECO:0000256" key="7">
    <source>
        <dbReference type="ARBA" id="ARBA00022827"/>
    </source>
</evidence>
<keyword evidence="6 11" id="KW-0819">tRNA processing</keyword>
<evidence type="ECO:0000256" key="1">
    <source>
        <dbReference type="ARBA" id="ARBA00001974"/>
    </source>
</evidence>
<dbReference type="Gene3D" id="1.10.150.570">
    <property type="entry name" value="GidA associated domain, C-terminal subdomain"/>
    <property type="match status" value="1"/>
</dbReference>
<name>A0ABX0JPN3_9PROT</name>
<comment type="subcellular location">
    <subcellularLocation>
        <location evidence="11">Cytoplasm</location>
    </subcellularLocation>
</comment>
<comment type="subunit">
    <text evidence="9 11">Homodimer. Heterotetramer of two MnmE and two MnmG subunits.</text>
</comment>
<dbReference type="InterPro" id="IPR040131">
    <property type="entry name" value="MnmG_N"/>
</dbReference>
<feature type="domain" description="tRNA uridine 5-carboxymethylaminomethyl modification enzyme C-terminal subdomain" evidence="12">
    <location>
        <begin position="543"/>
        <end position="614"/>
    </location>
</feature>
<dbReference type="Pfam" id="PF21680">
    <property type="entry name" value="GIDA_C_1st"/>
    <property type="match status" value="1"/>
</dbReference>
<dbReference type="PRINTS" id="PR00411">
    <property type="entry name" value="PNDRDTASEI"/>
</dbReference>
<dbReference type="Pfam" id="PF13932">
    <property type="entry name" value="SAM_GIDA_C"/>
    <property type="match status" value="1"/>
</dbReference>
<evidence type="ECO:0000259" key="12">
    <source>
        <dbReference type="SMART" id="SM01228"/>
    </source>
</evidence>
<dbReference type="SMART" id="SM01228">
    <property type="entry name" value="GIDA_assoc_3"/>
    <property type="match status" value="1"/>
</dbReference>
<evidence type="ECO:0000256" key="3">
    <source>
        <dbReference type="ARBA" id="ARBA00007653"/>
    </source>
</evidence>
<dbReference type="InterPro" id="IPR020595">
    <property type="entry name" value="MnmG-rel_CS"/>
</dbReference>
<keyword evidence="11" id="KW-0963">Cytoplasm</keyword>
<comment type="similarity">
    <text evidence="3 11">Belongs to the MnmG family.</text>
</comment>
<feature type="binding site" evidence="11">
    <location>
        <begin position="271"/>
        <end position="285"/>
    </location>
    <ligand>
        <name>NAD(+)</name>
        <dbReference type="ChEBI" id="CHEBI:57540"/>
    </ligand>
</feature>
<dbReference type="PROSITE" id="PS01280">
    <property type="entry name" value="GIDA_1"/>
    <property type="match status" value="1"/>
</dbReference>
<dbReference type="InterPro" id="IPR026904">
    <property type="entry name" value="MnmG_C"/>
</dbReference>
<dbReference type="InterPro" id="IPR047001">
    <property type="entry name" value="MnmG_C_subdom"/>
</dbReference>
<dbReference type="Proteomes" id="UP000635278">
    <property type="component" value="Unassembled WGS sequence"/>
</dbReference>
<evidence type="ECO:0000313" key="14">
    <source>
        <dbReference type="Proteomes" id="UP000635278"/>
    </source>
</evidence>
<evidence type="ECO:0000256" key="10">
    <source>
        <dbReference type="ARBA" id="ARBA00031800"/>
    </source>
</evidence>
<gene>
    <name evidence="11 13" type="primary">mnmG</name>
    <name evidence="11" type="synonym">gidA</name>
    <name evidence="13" type="ORF">GOB93_10325</name>
</gene>
<dbReference type="InterPro" id="IPR002218">
    <property type="entry name" value="MnmG-rel"/>
</dbReference>
<dbReference type="EMBL" id="WOTB01000012">
    <property type="protein sequence ID" value="NHN85034.1"/>
    <property type="molecule type" value="Genomic_DNA"/>
</dbReference>
<evidence type="ECO:0000256" key="4">
    <source>
        <dbReference type="ARBA" id="ARBA00020461"/>
    </source>
</evidence>
<dbReference type="HAMAP" id="MF_00129">
    <property type="entry name" value="MnmG_GidA"/>
    <property type="match status" value="1"/>
</dbReference>
<dbReference type="InterPro" id="IPR036188">
    <property type="entry name" value="FAD/NAD-bd_sf"/>
</dbReference>
<evidence type="ECO:0000256" key="11">
    <source>
        <dbReference type="HAMAP-Rule" id="MF_00129"/>
    </source>
</evidence>
<dbReference type="PRINTS" id="PR00368">
    <property type="entry name" value="FADPNR"/>
</dbReference>
<comment type="caution">
    <text evidence="11">Lacks conserved residue(s) required for the propagation of feature annotation.</text>
</comment>
<evidence type="ECO:0000256" key="9">
    <source>
        <dbReference type="ARBA" id="ARBA00025948"/>
    </source>
</evidence>
<feature type="binding site" evidence="11">
    <location>
        <begin position="11"/>
        <end position="16"/>
    </location>
    <ligand>
        <name>FAD</name>
        <dbReference type="ChEBI" id="CHEBI:57692"/>
    </ligand>
</feature>
<dbReference type="PANTHER" id="PTHR11806">
    <property type="entry name" value="GLUCOSE INHIBITED DIVISION PROTEIN A"/>
    <property type="match status" value="1"/>
</dbReference>
<evidence type="ECO:0000313" key="13">
    <source>
        <dbReference type="EMBL" id="NHN85034.1"/>
    </source>
</evidence>
<dbReference type="PANTHER" id="PTHR11806:SF0">
    <property type="entry name" value="PROTEIN MTO1 HOMOLOG, MITOCHONDRIAL"/>
    <property type="match status" value="1"/>
</dbReference>
<dbReference type="InterPro" id="IPR049312">
    <property type="entry name" value="GIDA_C_N"/>
</dbReference>
<accession>A0ABX0JPN3</accession>
<proteinExistence type="inferred from homology"/>
<dbReference type="PROSITE" id="PS01281">
    <property type="entry name" value="GIDA_2"/>
    <property type="match status" value="1"/>
</dbReference>
<protein>
    <recommendedName>
        <fullName evidence="4 11">tRNA uridine 5-carboxymethylaminomethyl modification enzyme MnmG</fullName>
    </recommendedName>
    <alternativeName>
        <fullName evidence="10 11">Glucose-inhibited division protein A</fullName>
    </alternativeName>
</protein>
<sequence length="620" mass="66406">MKTRFDVIVVGGGHAGCEAAAAAARCGAETLLLTQQRDTIGAMSCNPAIGGIGKGHLVREIDALDGLMGRAADFAGIHFKLLNRSKGPAVHGPRAQADRGLYRSAIHDLLDRTENLTITEGTAGDLLLAADGSVTGLVCEDGTILHAPSIVIAAGTFLRGVIHFGHETESAGRIGDRPANALGQRLEALGLPMGRLKTGTPARLARDSIRWEALAEDRGDTEPEPFSRLTEKITNPQISCRITATNERTHDIIREHLHLSAVYGGAIAGRGPRYCPSIEDKVVRFADRTTHQIFLEPESLPDNPGGDLVYPNGISTSLPPFVQEAMIHTIPGLENARIVRPGYAVEYDYIDPRALMNTLELRAVPGLFLAGQINGTTGYEEAAAQGLLAGINAARRAGGSSPVTIDRSEAYIGVMIDDLVTQGVSEPYRMFTSRAEYRLSLRADNADLRLTPSGIAWGCVGPERAALFTQMGTALKEATDRTRSETWLPAALAQAGMAVSQDGRRRTLFDVLASGGDPVIAGRLAPWFAGLPPRIRTHIETEARYSGYLLRQEREIRQLNAESAIAVPASFDFASIGGLSTEMRERLERARPASFAAAQRIPGMTPSALMALLAHLKQAA</sequence>
<keyword evidence="7 11" id="KW-0274">FAD</keyword>
<dbReference type="NCBIfam" id="TIGR00136">
    <property type="entry name" value="mnmG_gidA"/>
    <property type="match status" value="1"/>
</dbReference>
<evidence type="ECO:0000256" key="5">
    <source>
        <dbReference type="ARBA" id="ARBA00022630"/>
    </source>
</evidence>
<comment type="cofactor">
    <cofactor evidence="1 11">
        <name>FAD</name>
        <dbReference type="ChEBI" id="CHEBI:57692"/>
    </cofactor>
</comment>
<keyword evidence="8 11" id="KW-0520">NAD</keyword>